<feature type="compositionally biased region" description="Basic and acidic residues" evidence="2">
    <location>
        <begin position="149"/>
        <end position="166"/>
    </location>
</feature>
<organism evidence="4">
    <name type="scientific">freshwater metagenome</name>
    <dbReference type="NCBI Taxonomy" id="449393"/>
    <lineage>
        <taxon>unclassified sequences</taxon>
        <taxon>metagenomes</taxon>
        <taxon>ecological metagenomes</taxon>
    </lineage>
</organism>
<accession>A0A6J6W085</accession>
<dbReference type="CDD" id="cd00085">
    <property type="entry name" value="HNHc"/>
    <property type="match status" value="1"/>
</dbReference>
<evidence type="ECO:0000313" key="4">
    <source>
        <dbReference type="EMBL" id="CAB4776695.1"/>
    </source>
</evidence>
<proteinExistence type="inferred from homology"/>
<evidence type="ECO:0000256" key="1">
    <source>
        <dbReference type="ARBA" id="ARBA00023450"/>
    </source>
</evidence>
<dbReference type="InterPro" id="IPR003615">
    <property type="entry name" value="HNH_nuc"/>
</dbReference>
<dbReference type="GO" id="GO:0003676">
    <property type="term" value="F:nucleic acid binding"/>
    <property type="evidence" value="ECO:0007669"/>
    <property type="project" value="InterPro"/>
</dbReference>
<dbReference type="Pfam" id="PF02720">
    <property type="entry name" value="DUF222"/>
    <property type="match status" value="1"/>
</dbReference>
<dbReference type="SMART" id="SM00507">
    <property type="entry name" value="HNHc"/>
    <property type="match status" value="1"/>
</dbReference>
<sequence length="403" mass="43124">MKSALDTCTTASTAVAGVNVGALSAEQYRTFAAGIQHHLDRITVLHARILQHGQDHGLFTGTGAKSMADWLAQHSGTSHGETASKMKLANSMEKSPELSDAVDNGDISPSTANAISDAVSNAPEGADVNDLLDAVKGADPKTAKAVAERWKEENSTESDEQREARLHKQRSLRFADPVDGMITGTFRLPTLAGREVMTAISHLAGKPSEEDGRTTEQRLADGLVQLCDAYAKGTLAGGRERPTIIITAPIDTLLGLSQQPGHTMLGDLVPAHVVRRLAEQAELQTVITAGNDILALTTTQRLATDSQWRALLVRDGGCRWPGCNIPANWCDADHIIPWEHGGKTVLENLALLCRHHHRVKHSPGTEAIGDASTLRMRLPDGTVVNCPPRPLPQRHSRTASAAA</sequence>
<feature type="domain" description="HNH nuclease" evidence="3">
    <location>
        <begin position="306"/>
        <end position="358"/>
    </location>
</feature>
<dbReference type="GO" id="GO:0004519">
    <property type="term" value="F:endonuclease activity"/>
    <property type="evidence" value="ECO:0007669"/>
    <property type="project" value="InterPro"/>
</dbReference>
<feature type="region of interest" description="Disordered" evidence="2">
    <location>
        <begin position="149"/>
        <end position="168"/>
    </location>
</feature>
<dbReference type="AlphaFoldDB" id="A0A6J6W085"/>
<comment type="similarity">
    <text evidence="1">Belongs to the Rv1128c/1148c/1588c/1702c/1945/3466 family.</text>
</comment>
<evidence type="ECO:0000256" key="2">
    <source>
        <dbReference type="SAM" id="MobiDB-lite"/>
    </source>
</evidence>
<protein>
    <submittedName>
        <fullName evidence="4">Unannotated protein</fullName>
    </submittedName>
</protein>
<evidence type="ECO:0000259" key="3">
    <source>
        <dbReference type="SMART" id="SM00507"/>
    </source>
</evidence>
<reference evidence="4" key="1">
    <citation type="submission" date="2020-05" db="EMBL/GenBank/DDBJ databases">
        <authorList>
            <person name="Chiriac C."/>
            <person name="Salcher M."/>
            <person name="Ghai R."/>
            <person name="Kavagutti S V."/>
        </authorList>
    </citation>
    <scope>NUCLEOTIDE SEQUENCE</scope>
</reference>
<gene>
    <name evidence="4" type="ORF">UFOPK2806_02748</name>
</gene>
<dbReference type="Pfam" id="PF01844">
    <property type="entry name" value="HNH"/>
    <property type="match status" value="1"/>
</dbReference>
<dbReference type="Gene3D" id="1.10.30.50">
    <property type="match status" value="1"/>
</dbReference>
<dbReference type="GO" id="GO:0008270">
    <property type="term" value="F:zinc ion binding"/>
    <property type="evidence" value="ECO:0007669"/>
    <property type="project" value="InterPro"/>
</dbReference>
<name>A0A6J6W085_9ZZZZ</name>
<dbReference type="EMBL" id="CAEZYY010000095">
    <property type="protein sequence ID" value="CAB4776695.1"/>
    <property type="molecule type" value="Genomic_DNA"/>
</dbReference>
<dbReference type="InterPro" id="IPR003870">
    <property type="entry name" value="DUF222"/>
</dbReference>
<dbReference type="InterPro" id="IPR002711">
    <property type="entry name" value="HNH"/>
</dbReference>